<evidence type="ECO:0000313" key="2">
    <source>
        <dbReference type="Proteomes" id="UP001055072"/>
    </source>
</evidence>
<gene>
    <name evidence="1" type="ORF">BDY19DRAFT_994870</name>
</gene>
<proteinExistence type="predicted"/>
<comment type="caution">
    <text evidence="1">The sequence shown here is derived from an EMBL/GenBank/DDBJ whole genome shotgun (WGS) entry which is preliminary data.</text>
</comment>
<reference evidence="1" key="1">
    <citation type="journal article" date="2021" name="Environ. Microbiol.">
        <title>Gene family expansions and transcriptome signatures uncover fungal adaptations to wood decay.</title>
        <authorList>
            <person name="Hage H."/>
            <person name="Miyauchi S."/>
            <person name="Viragh M."/>
            <person name="Drula E."/>
            <person name="Min B."/>
            <person name="Chaduli D."/>
            <person name="Navarro D."/>
            <person name="Favel A."/>
            <person name="Norest M."/>
            <person name="Lesage-Meessen L."/>
            <person name="Balint B."/>
            <person name="Merenyi Z."/>
            <person name="de Eugenio L."/>
            <person name="Morin E."/>
            <person name="Martinez A.T."/>
            <person name="Baldrian P."/>
            <person name="Stursova M."/>
            <person name="Martinez M.J."/>
            <person name="Novotny C."/>
            <person name="Magnuson J.K."/>
            <person name="Spatafora J.W."/>
            <person name="Maurice S."/>
            <person name="Pangilinan J."/>
            <person name="Andreopoulos W."/>
            <person name="LaButti K."/>
            <person name="Hundley H."/>
            <person name="Na H."/>
            <person name="Kuo A."/>
            <person name="Barry K."/>
            <person name="Lipzen A."/>
            <person name="Henrissat B."/>
            <person name="Riley R."/>
            <person name="Ahrendt S."/>
            <person name="Nagy L.G."/>
            <person name="Grigoriev I.V."/>
            <person name="Martin F."/>
            <person name="Rosso M.N."/>
        </authorList>
    </citation>
    <scope>NUCLEOTIDE SEQUENCE</scope>
    <source>
        <strain evidence="1">CBS 384.51</strain>
    </source>
</reference>
<evidence type="ECO:0000313" key="1">
    <source>
        <dbReference type="EMBL" id="KAI0087554.1"/>
    </source>
</evidence>
<keyword evidence="2" id="KW-1185">Reference proteome</keyword>
<dbReference type="Proteomes" id="UP001055072">
    <property type="component" value="Unassembled WGS sequence"/>
</dbReference>
<dbReference type="EMBL" id="MU274917">
    <property type="protein sequence ID" value="KAI0087554.1"/>
    <property type="molecule type" value="Genomic_DNA"/>
</dbReference>
<protein>
    <submittedName>
        <fullName evidence="1">Uncharacterized protein</fullName>
    </submittedName>
</protein>
<sequence length="331" mass="37373">MSTEHMHDPDIWFSDGNIVLRAEQTLFRVYRGILCRASPIFRDMLHIGHSQSCNPADTYEECPLVVMAGDSAVDMRTFLRTLHDSSIFQMKLPSVDEIPQIVSVLRLSTKYDVSYLRRPAIEVLQAWYPTALSNFEALGSNTSLGLSHHIMVANVARQAFASVLLPSALLLCATKARDSYELYDGISRTDGLHVELLPENKRSIFIGRPQLEYAGRTRTFSFFYSADPRGPGCANRGHGNRKCADWCKDISWESVLQKDHLLDPFFPFFEVARSFVVSSCCRVCSSSWEAQNRAGVEMLWKELPSIFDLQPWSVLQSTTDNLTVDPSPLTH</sequence>
<organism evidence="1 2">
    <name type="scientific">Irpex rosettiformis</name>
    <dbReference type="NCBI Taxonomy" id="378272"/>
    <lineage>
        <taxon>Eukaryota</taxon>
        <taxon>Fungi</taxon>
        <taxon>Dikarya</taxon>
        <taxon>Basidiomycota</taxon>
        <taxon>Agaricomycotina</taxon>
        <taxon>Agaricomycetes</taxon>
        <taxon>Polyporales</taxon>
        <taxon>Irpicaceae</taxon>
        <taxon>Irpex</taxon>
    </lineage>
</organism>
<name>A0ACB8U080_9APHY</name>
<accession>A0ACB8U080</accession>